<sequence length="98" mass="11304">MFNIFVTITDLNHVYINPSNEFERIGRYDMEMMYEAKAKTIYCPIWHHHSRGLGYLTTLVTEDTPEIQMADNTAAEAVYTNYRQPIISDIASIVDPSV</sequence>
<keyword evidence="2" id="KW-1185">Reference proteome</keyword>
<organism evidence="1 2">
    <name type="scientific">Ilyomonas limi</name>
    <dbReference type="NCBI Taxonomy" id="2575867"/>
    <lineage>
        <taxon>Bacteria</taxon>
        <taxon>Pseudomonadati</taxon>
        <taxon>Bacteroidota</taxon>
        <taxon>Chitinophagia</taxon>
        <taxon>Chitinophagales</taxon>
        <taxon>Chitinophagaceae</taxon>
        <taxon>Ilyomonas</taxon>
    </lineage>
</organism>
<evidence type="ECO:0000313" key="1">
    <source>
        <dbReference type="EMBL" id="TKK70366.1"/>
    </source>
</evidence>
<accession>A0A4U3L8X6</accession>
<reference evidence="1 2" key="1">
    <citation type="submission" date="2019-05" db="EMBL/GenBank/DDBJ databases">
        <title>Panacibacter sp. strain 17mud1-8 Genome sequencing and assembly.</title>
        <authorList>
            <person name="Chhetri G."/>
        </authorList>
    </citation>
    <scope>NUCLEOTIDE SEQUENCE [LARGE SCALE GENOMIC DNA]</scope>
    <source>
        <strain evidence="1 2">17mud1-8</strain>
    </source>
</reference>
<dbReference type="RefSeq" id="WP_137260911.1">
    <property type="nucleotide sequence ID" value="NZ_SZQL01000003.1"/>
</dbReference>
<dbReference type="Proteomes" id="UP000305848">
    <property type="component" value="Unassembled WGS sequence"/>
</dbReference>
<proteinExistence type="predicted"/>
<comment type="caution">
    <text evidence="1">The sequence shown here is derived from an EMBL/GenBank/DDBJ whole genome shotgun (WGS) entry which is preliminary data.</text>
</comment>
<evidence type="ECO:0000313" key="2">
    <source>
        <dbReference type="Proteomes" id="UP000305848"/>
    </source>
</evidence>
<gene>
    <name evidence="1" type="ORF">FC093_06360</name>
</gene>
<dbReference type="EMBL" id="SZQL01000003">
    <property type="protein sequence ID" value="TKK70366.1"/>
    <property type="molecule type" value="Genomic_DNA"/>
</dbReference>
<protein>
    <submittedName>
        <fullName evidence="1">Uncharacterized protein</fullName>
    </submittedName>
</protein>
<dbReference type="AlphaFoldDB" id="A0A4U3L8X6"/>
<name>A0A4U3L8X6_9BACT</name>